<dbReference type="CDD" id="cd03349">
    <property type="entry name" value="LbH_XAT"/>
    <property type="match status" value="1"/>
</dbReference>
<gene>
    <name evidence="5" type="ORF">DFR47_104253</name>
</gene>
<dbReference type="InterPro" id="IPR017694">
    <property type="entry name" value="Phosphonate_tfrase_rpt"/>
</dbReference>
<evidence type="ECO:0000256" key="3">
    <source>
        <dbReference type="ARBA" id="ARBA00022737"/>
    </source>
</evidence>
<organism evidence="5 6">
    <name type="scientific">Pseudochrobactrum asaccharolyticum</name>
    <dbReference type="NCBI Taxonomy" id="354351"/>
    <lineage>
        <taxon>Bacteria</taxon>
        <taxon>Pseudomonadati</taxon>
        <taxon>Pseudomonadota</taxon>
        <taxon>Alphaproteobacteria</taxon>
        <taxon>Hyphomicrobiales</taxon>
        <taxon>Brucellaceae</taxon>
        <taxon>Pseudochrobactrum</taxon>
    </lineage>
</organism>
<dbReference type="Gene3D" id="2.160.10.10">
    <property type="entry name" value="Hexapeptide repeat proteins"/>
    <property type="match status" value="1"/>
</dbReference>
<evidence type="ECO:0000256" key="1">
    <source>
        <dbReference type="ARBA" id="ARBA00007274"/>
    </source>
</evidence>
<dbReference type="NCBIfam" id="TIGR03308">
    <property type="entry name" value="phn_thr-fam"/>
    <property type="match status" value="1"/>
</dbReference>
<accession>A0A366DXT5</accession>
<dbReference type="PROSITE" id="PS00101">
    <property type="entry name" value="HEXAPEP_TRANSFERASES"/>
    <property type="match status" value="1"/>
</dbReference>
<evidence type="ECO:0000313" key="5">
    <source>
        <dbReference type="EMBL" id="RBO94892.1"/>
    </source>
</evidence>
<dbReference type="RefSeq" id="WP_113944752.1">
    <property type="nucleotide sequence ID" value="NZ_JBHEEG010000001.1"/>
</dbReference>
<evidence type="ECO:0000256" key="2">
    <source>
        <dbReference type="ARBA" id="ARBA00022679"/>
    </source>
</evidence>
<dbReference type="SUPFAM" id="SSF51161">
    <property type="entry name" value="Trimeric LpxA-like enzymes"/>
    <property type="match status" value="1"/>
</dbReference>
<keyword evidence="2 5" id="KW-0808">Transferase</keyword>
<comment type="caution">
    <text evidence="5">The sequence shown here is derived from an EMBL/GenBank/DDBJ whole genome shotgun (WGS) entry which is preliminary data.</text>
</comment>
<evidence type="ECO:0000256" key="4">
    <source>
        <dbReference type="ARBA" id="ARBA00023315"/>
    </source>
</evidence>
<keyword evidence="6" id="KW-1185">Reference proteome</keyword>
<proteinExistence type="inferred from homology"/>
<dbReference type="InterPro" id="IPR001451">
    <property type="entry name" value="Hexapep"/>
</dbReference>
<dbReference type="InterPro" id="IPR050179">
    <property type="entry name" value="Trans_hexapeptide_repeat"/>
</dbReference>
<dbReference type="Proteomes" id="UP000252893">
    <property type="component" value="Unassembled WGS sequence"/>
</dbReference>
<dbReference type="Pfam" id="PF00132">
    <property type="entry name" value="Hexapep"/>
    <property type="match status" value="1"/>
</dbReference>
<protein>
    <submittedName>
        <fullName evidence="5">Phosphonate metabolism protein (Transferase hexapeptide repeat family)</fullName>
    </submittedName>
</protein>
<evidence type="ECO:0000313" key="6">
    <source>
        <dbReference type="Proteomes" id="UP000252893"/>
    </source>
</evidence>
<dbReference type="OrthoDB" id="9815592at2"/>
<dbReference type="AlphaFoldDB" id="A0A366DXT5"/>
<name>A0A366DXT5_9HYPH</name>
<keyword evidence="4" id="KW-0012">Acyltransferase</keyword>
<dbReference type="PANTHER" id="PTHR43300:SF11">
    <property type="entry name" value="ACETYLTRANSFERASE RV3034C-RELATED"/>
    <property type="match status" value="1"/>
</dbReference>
<reference evidence="5 6" key="1">
    <citation type="submission" date="2018-06" db="EMBL/GenBank/DDBJ databases">
        <title>Genomic Encyclopedia of Type Strains, Phase IV (KMG-IV): sequencing the most valuable type-strain genomes for metagenomic binning, comparative biology and taxonomic classification.</title>
        <authorList>
            <person name="Goeker M."/>
        </authorList>
    </citation>
    <scope>NUCLEOTIDE SEQUENCE [LARGE SCALE GENOMIC DNA]</scope>
    <source>
        <strain evidence="5 6">DSM 25619</strain>
    </source>
</reference>
<dbReference type="GO" id="GO:0016746">
    <property type="term" value="F:acyltransferase activity"/>
    <property type="evidence" value="ECO:0007669"/>
    <property type="project" value="UniProtKB-KW"/>
</dbReference>
<sequence>MIEDAPEFSRDVQPKIHPSSQLKSVKLGKYTEIGERVILRDVQIGNFTYLERNGEGIYAEIGHFCSIASNVRINALEHPMQRLTMHKMTYRPNEYFRNIGVDMDYRAHRSSRRVTIGNDVWIGHGAVILPGVNVGTGAVIGANAVVSKDVPPYMIVAGVPAKILRPRFDEKTVERLLQSAWWDWPVELIYKALPDIQTMEINAFLDKWLPLAEGA</sequence>
<dbReference type="InterPro" id="IPR011004">
    <property type="entry name" value="Trimer_LpxA-like_sf"/>
</dbReference>
<dbReference type="PANTHER" id="PTHR43300">
    <property type="entry name" value="ACETYLTRANSFERASE"/>
    <property type="match status" value="1"/>
</dbReference>
<dbReference type="EMBL" id="QNRH01000004">
    <property type="protein sequence ID" value="RBO94892.1"/>
    <property type="molecule type" value="Genomic_DNA"/>
</dbReference>
<dbReference type="InterPro" id="IPR018357">
    <property type="entry name" value="Hexapep_transf_CS"/>
</dbReference>
<keyword evidence="3" id="KW-0677">Repeat</keyword>
<comment type="similarity">
    <text evidence="1">Belongs to the transferase hexapeptide repeat family.</text>
</comment>